<dbReference type="InterPro" id="IPR037818">
    <property type="entry name" value="TAF8"/>
</dbReference>
<dbReference type="AlphaFoldDB" id="A0ABD3HYQ1"/>
<organism evidence="2 3">
    <name type="scientific">Riccia sorocarpa</name>
    <dbReference type="NCBI Taxonomy" id="122646"/>
    <lineage>
        <taxon>Eukaryota</taxon>
        <taxon>Viridiplantae</taxon>
        <taxon>Streptophyta</taxon>
        <taxon>Embryophyta</taxon>
        <taxon>Marchantiophyta</taxon>
        <taxon>Marchantiopsida</taxon>
        <taxon>Marchantiidae</taxon>
        <taxon>Marchantiales</taxon>
        <taxon>Ricciaceae</taxon>
        <taxon>Riccia</taxon>
    </lineage>
</organism>
<dbReference type="PANTHER" id="PTHR46338:SF1">
    <property type="entry name" value="TRANSCRIPTION INITIATION FACTOR TFIID SUBUNIT 8"/>
    <property type="match status" value="1"/>
</dbReference>
<gene>
    <name evidence="2" type="ORF">R1sor_008110</name>
</gene>
<accession>A0ABD3HYQ1</accession>
<comment type="caution">
    <text evidence="2">The sequence shown here is derived from an EMBL/GenBank/DDBJ whole genome shotgun (WGS) entry which is preliminary data.</text>
</comment>
<evidence type="ECO:0000256" key="1">
    <source>
        <dbReference type="SAM" id="MobiDB-lite"/>
    </source>
</evidence>
<name>A0ABD3HYQ1_9MARC</name>
<sequence>MLRLIIQAFRNNRNLKPKVRQGKGSGWQPAKIPSWLRLFKQGKKRCQNCRHLVQELTKRENHKKQMVKYLCPSVLEAFAPAIEAARHGKDSMDGGEGAHILPEAKDRRPVHLSFDWGKKAREKALAVQLSMGVHNRSPGKEKVKVTSQGSDEEKDDKKKRAEQILAQAMEAMEGADDVTQA</sequence>
<proteinExistence type="predicted"/>
<protein>
    <submittedName>
        <fullName evidence="2">Uncharacterized protein</fullName>
    </submittedName>
</protein>
<reference evidence="2 3" key="1">
    <citation type="submission" date="2024-09" db="EMBL/GenBank/DDBJ databases">
        <title>Chromosome-scale assembly of Riccia sorocarpa.</title>
        <authorList>
            <person name="Paukszto L."/>
        </authorList>
    </citation>
    <scope>NUCLEOTIDE SEQUENCE [LARGE SCALE GENOMIC DNA]</scope>
    <source>
        <strain evidence="2">LP-2024</strain>
        <tissue evidence="2">Aerial parts of the thallus</tissue>
    </source>
</reference>
<dbReference type="PANTHER" id="PTHR46338">
    <property type="entry name" value="TRANSCRIPTION INITIATION FACTOR TFIID SUBUNIT 8"/>
    <property type="match status" value="1"/>
</dbReference>
<feature type="region of interest" description="Disordered" evidence="1">
    <location>
        <begin position="132"/>
        <end position="162"/>
    </location>
</feature>
<dbReference type="EMBL" id="JBJQOH010000003">
    <property type="protein sequence ID" value="KAL3694459.1"/>
    <property type="molecule type" value="Genomic_DNA"/>
</dbReference>
<keyword evidence="3" id="KW-1185">Reference proteome</keyword>
<evidence type="ECO:0000313" key="3">
    <source>
        <dbReference type="Proteomes" id="UP001633002"/>
    </source>
</evidence>
<evidence type="ECO:0000313" key="2">
    <source>
        <dbReference type="EMBL" id="KAL3694459.1"/>
    </source>
</evidence>
<dbReference type="Proteomes" id="UP001633002">
    <property type="component" value="Unassembled WGS sequence"/>
</dbReference>